<protein>
    <submittedName>
        <fullName evidence="2">PH domain-containing protein</fullName>
    </submittedName>
</protein>
<dbReference type="InterPro" id="IPR012544">
    <property type="entry name" value="PHb"/>
</dbReference>
<evidence type="ECO:0000313" key="2">
    <source>
        <dbReference type="EMBL" id="SEO04797.1"/>
    </source>
</evidence>
<organism evidence="2 3">
    <name type="scientific">Paenibacillus sophorae</name>
    <dbReference type="NCBI Taxonomy" id="1333845"/>
    <lineage>
        <taxon>Bacteria</taxon>
        <taxon>Bacillati</taxon>
        <taxon>Bacillota</taxon>
        <taxon>Bacilli</taxon>
        <taxon>Bacillales</taxon>
        <taxon>Paenibacillaceae</taxon>
        <taxon>Paenibacillus</taxon>
    </lineage>
</organism>
<dbReference type="InterPro" id="IPR037063">
    <property type="entry name" value="PHb_sf"/>
</dbReference>
<dbReference type="RefSeq" id="WP_246590680.1">
    <property type="nucleotide sequence ID" value="NZ_CP076607.1"/>
</dbReference>
<gene>
    <name evidence="2" type="ORF">SAMN04487895_104349</name>
</gene>
<dbReference type="AlphaFoldDB" id="A0A1H8LI62"/>
<feature type="domain" description="Bacterial Pleckstrin homology" evidence="1">
    <location>
        <begin position="7"/>
        <end position="134"/>
    </location>
</feature>
<dbReference type="Gene3D" id="2.30.29.50">
    <property type="entry name" value="Bacterial Pleckstrin homology domain"/>
    <property type="match status" value="1"/>
</dbReference>
<dbReference type="EMBL" id="FODH01000004">
    <property type="protein sequence ID" value="SEO04797.1"/>
    <property type="molecule type" value="Genomic_DNA"/>
</dbReference>
<evidence type="ECO:0000259" key="1">
    <source>
        <dbReference type="Pfam" id="PF08000"/>
    </source>
</evidence>
<evidence type="ECO:0000313" key="3">
    <source>
        <dbReference type="Proteomes" id="UP000198809"/>
    </source>
</evidence>
<dbReference type="SUPFAM" id="SSF50729">
    <property type="entry name" value="PH domain-like"/>
    <property type="match status" value="1"/>
</dbReference>
<dbReference type="STRING" id="1333845.SAMN04487895_104349"/>
<name>A0A1H8LI62_9BACL</name>
<dbReference type="Proteomes" id="UP000198809">
    <property type="component" value="Unassembled WGS sequence"/>
</dbReference>
<accession>A0A1H8LI62</accession>
<sequence length="145" mass="16489">MLEIANLFSGLLGNYSEVSIPELSSQYGIYLMPDEKIQMGFRLVRDTFIITDERLIFIDHQGVTGKKTRVASISLESIYEVTMETGGTGFDDSEITIHFIQSPYFKTNNPQIGSYKFEFGKKFNVQPIYVALLTLAHQNHKRLNA</sequence>
<reference evidence="2 3" key="1">
    <citation type="submission" date="2016-10" db="EMBL/GenBank/DDBJ databases">
        <authorList>
            <person name="de Groot N.N."/>
        </authorList>
    </citation>
    <scope>NUCLEOTIDE SEQUENCE [LARGE SCALE GENOMIC DNA]</scope>
    <source>
        <strain evidence="2 3">CGMCC 1.10238</strain>
    </source>
</reference>
<proteinExistence type="predicted"/>
<dbReference type="Pfam" id="PF08000">
    <property type="entry name" value="bPH_1"/>
    <property type="match status" value="1"/>
</dbReference>